<sequence length="61" mass="6603">MHQATEPRKRSVLDAAAPKASQEGDTEERPGVTVYCDERVQDGRCTRTPATAHAESHLGAL</sequence>
<dbReference type="AlphaFoldDB" id="V6TQ72"/>
<name>V6TQ72_GIAIN</name>
<protein>
    <submittedName>
        <fullName evidence="2">Chromosome segregation ATPase</fullName>
    </submittedName>
</protein>
<reference evidence="2 3" key="2">
    <citation type="journal article" date="2013" name="Genome Biol. Evol.">
        <title>Genome sequencing of Giardia lamblia genotypes A2 and B isolates (DH and GS) and comparative analysis with the genomes of genotypes A1 and E (WB and Pig).</title>
        <authorList>
            <person name="Adam R.D."/>
            <person name="Dahlstrom E.W."/>
            <person name="Martens C.A."/>
            <person name="Bruno D.P."/>
            <person name="Barbian K.D."/>
            <person name="Ricklefs S.M."/>
            <person name="Hernandez M.M."/>
            <person name="Narla N.P."/>
            <person name="Patel R.B."/>
            <person name="Porcella S.F."/>
            <person name="Nash T.E."/>
        </authorList>
    </citation>
    <scope>NUCLEOTIDE SEQUENCE [LARGE SCALE GENOMIC DNA]</scope>
    <source>
        <strain evidence="2 3">GS</strain>
    </source>
</reference>
<reference evidence="3" key="1">
    <citation type="submission" date="2012-02" db="EMBL/GenBank/DDBJ databases">
        <title>Genome sequencing of Giardia lamblia Genotypes A2 and B isolates (DH and GS) and comparative analysis with the genomes of Genotypes A1 and E (WB and Pig).</title>
        <authorList>
            <person name="Adam R."/>
            <person name="Dahlstrom E."/>
            <person name="Martens C."/>
            <person name="Bruno D."/>
            <person name="Barbian K."/>
            <person name="Porcella S.F."/>
            <person name="Nash T."/>
        </authorList>
    </citation>
    <scope>NUCLEOTIDE SEQUENCE</scope>
    <source>
        <strain evidence="3">GS</strain>
    </source>
</reference>
<feature type="region of interest" description="Disordered" evidence="1">
    <location>
        <begin position="1"/>
        <end position="33"/>
    </location>
</feature>
<gene>
    <name evidence="2" type="ORF">GSB_151760</name>
</gene>
<evidence type="ECO:0000256" key="1">
    <source>
        <dbReference type="SAM" id="MobiDB-lite"/>
    </source>
</evidence>
<proteinExistence type="predicted"/>
<organism evidence="2 3">
    <name type="scientific">Giardia intestinalis</name>
    <name type="common">Giardia lamblia</name>
    <dbReference type="NCBI Taxonomy" id="5741"/>
    <lineage>
        <taxon>Eukaryota</taxon>
        <taxon>Metamonada</taxon>
        <taxon>Diplomonadida</taxon>
        <taxon>Hexamitidae</taxon>
        <taxon>Giardiinae</taxon>
        <taxon>Giardia</taxon>
    </lineage>
</organism>
<feature type="compositionally biased region" description="Basic and acidic residues" evidence="1">
    <location>
        <begin position="1"/>
        <end position="12"/>
    </location>
</feature>
<dbReference type="Proteomes" id="UP000018040">
    <property type="component" value="Unassembled WGS sequence"/>
</dbReference>
<evidence type="ECO:0000313" key="3">
    <source>
        <dbReference type="Proteomes" id="UP000018040"/>
    </source>
</evidence>
<evidence type="ECO:0000313" key="2">
    <source>
        <dbReference type="EMBL" id="ESU40729.1"/>
    </source>
</evidence>
<accession>V6TQ72</accession>
<dbReference type="EMBL" id="AHHH01000179">
    <property type="protein sequence ID" value="ESU40729.1"/>
    <property type="molecule type" value="Genomic_DNA"/>
</dbReference>
<comment type="caution">
    <text evidence="2">The sequence shown here is derived from an EMBL/GenBank/DDBJ whole genome shotgun (WGS) entry which is preliminary data.</text>
</comment>